<comment type="caution">
    <text evidence="6">The sequence shown here is derived from an EMBL/GenBank/DDBJ whole genome shotgun (WGS) entry which is preliminary data.</text>
</comment>
<dbReference type="GO" id="GO:1901982">
    <property type="term" value="F:maltose binding"/>
    <property type="evidence" value="ECO:0007669"/>
    <property type="project" value="TreeGrafter"/>
</dbReference>
<dbReference type="AlphaFoldDB" id="A0A7X3IJR9"/>
<keyword evidence="3 5" id="KW-0732">Signal</keyword>
<dbReference type="PANTHER" id="PTHR30061:SF50">
    <property type="entry name" value="MALTOSE_MALTODEXTRIN-BINDING PERIPLASMIC PROTEIN"/>
    <property type="match status" value="1"/>
</dbReference>
<evidence type="ECO:0000256" key="2">
    <source>
        <dbReference type="ARBA" id="ARBA00022448"/>
    </source>
</evidence>
<dbReference type="GO" id="GO:0015768">
    <property type="term" value="P:maltose transport"/>
    <property type="evidence" value="ECO:0007669"/>
    <property type="project" value="TreeGrafter"/>
</dbReference>
<evidence type="ECO:0000313" key="7">
    <source>
        <dbReference type="Proteomes" id="UP000460318"/>
    </source>
</evidence>
<evidence type="ECO:0000313" key="6">
    <source>
        <dbReference type="EMBL" id="MWV45252.1"/>
    </source>
</evidence>
<dbReference type="GO" id="GO:0042956">
    <property type="term" value="P:maltodextrin transmembrane transport"/>
    <property type="evidence" value="ECO:0007669"/>
    <property type="project" value="TreeGrafter"/>
</dbReference>
<keyword evidence="7" id="KW-1185">Reference proteome</keyword>
<dbReference type="InterPro" id="IPR006059">
    <property type="entry name" value="SBP"/>
</dbReference>
<evidence type="ECO:0000256" key="5">
    <source>
        <dbReference type="SAM" id="SignalP"/>
    </source>
</evidence>
<evidence type="ECO:0000256" key="1">
    <source>
        <dbReference type="ARBA" id="ARBA00008520"/>
    </source>
</evidence>
<dbReference type="SUPFAM" id="SSF53850">
    <property type="entry name" value="Periplasmic binding protein-like II"/>
    <property type="match status" value="1"/>
</dbReference>
<sequence length="413" mass="46186">MKRKNYWFLFAILLLALTSLSQGQNLTPNKSSSEERKTMSWNPQPSSPQDTIDQPIRVVTHLNESDYKELLDINQSFISETGIQVDIRNIPDADAYHQLTAALEVGDGPDVMLVNSPWIRSLASSGYILPAESYQNSTNGSDVISPIIQLLEWNGYQWGIPLDMDPYVLVWQAHALQTLGISDIPQAGKGWKDLLAKQEGRKDKKLIAIPAGDAFAFAALMGIVGTNPVSPTDESLEYLSKLRMGIQFIEPGGTREAWTSLRNDDLVMMAMPASAARKETNTNGTLELRLPEQLYAENPFLLRGRSYAVSAQAQQPETAAEWIAYMTSNHSQQLWSAATGYLPALKEMYEEGHFQWIQPPIHLDQLLKPAEDKAADSLLQTEWEIFSKAAKRFLSGKMTEQEYREAMGGHPKE</sequence>
<protein>
    <submittedName>
        <fullName evidence="6">Extracellular solute-binding protein</fullName>
    </submittedName>
</protein>
<name>A0A7X3IJR9_9BACL</name>
<dbReference type="EMBL" id="WUBI01000002">
    <property type="protein sequence ID" value="MWV45252.1"/>
    <property type="molecule type" value="Genomic_DNA"/>
</dbReference>
<feature type="region of interest" description="Disordered" evidence="4">
    <location>
        <begin position="24"/>
        <end position="52"/>
    </location>
</feature>
<feature type="signal peptide" evidence="5">
    <location>
        <begin position="1"/>
        <end position="23"/>
    </location>
</feature>
<dbReference type="Pfam" id="PF13416">
    <property type="entry name" value="SBP_bac_8"/>
    <property type="match status" value="1"/>
</dbReference>
<comment type="similarity">
    <text evidence="1">Belongs to the bacterial solute-binding protein 1 family.</text>
</comment>
<accession>A0A7X3IJR9</accession>
<proteinExistence type="inferred from homology"/>
<reference evidence="6 7" key="1">
    <citation type="submission" date="2019-12" db="EMBL/GenBank/DDBJ databases">
        <title>Paenibacillus sp. nov., an endophytic bacterium isolated from the stem of Dendrobium.</title>
        <authorList>
            <person name="Zhao R."/>
        </authorList>
    </citation>
    <scope>NUCLEOTIDE SEQUENCE [LARGE SCALE GENOMIC DNA]</scope>
    <source>
        <strain evidence="6 7">HJL G12</strain>
    </source>
</reference>
<feature type="compositionally biased region" description="Polar residues" evidence="4">
    <location>
        <begin position="39"/>
        <end position="52"/>
    </location>
</feature>
<dbReference type="Proteomes" id="UP000460318">
    <property type="component" value="Unassembled WGS sequence"/>
</dbReference>
<dbReference type="GO" id="GO:0055052">
    <property type="term" value="C:ATP-binding cassette (ABC) transporter complex, substrate-binding subunit-containing"/>
    <property type="evidence" value="ECO:0007669"/>
    <property type="project" value="TreeGrafter"/>
</dbReference>
<organism evidence="6 7">
    <name type="scientific">Paenibacillus dendrobii</name>
    <dbReference type="NCBI Taxonomy" id="2691084"/>
    <lineage>
        <taxon>Bacteria</taxon>
        <taxon>Bacillati</taxon>
        <taxon>Bacillota</taxon>
        <taxon>Bacilli</taxon>
        <taxon>Bacillales</taxon>
        <taxon>Paenibacillaceae</taxon>
        <taxon>Paenibacillus</taxon>
    </lineage>
</organism>
<evidence type="ECO:0000256" key="3">
    <source>
        <dbReference type="ARBA" id="ARBA00022729"/>
    </source>
</evidence>
<gene>
    <name evidence="6" type="ORF">GRF59_16650</name>
</gene>
<feature type="chain" id="PRO_5039576586" evidence="5">
    <location>
        <begin position="24"/>
        <end position="413"/>
    </location>
</feature>
<dbReference type="RefSeq" id="WP_160498822.1">
    <property type="nucleotide sequence ID" value="NZ_WUBI01000002.1"/>
</dbReference>
<dbReference type="Gene3D" id="3.40.190.10">
    <property type="entry name" value="Periplasmic binding protein-like II"/>
    <property type="match status" value="1"/>
</dbReference>
<keyword evidence="2" id="KW-0813">Transport</keyword>
<dbReference type="PANTHER" id="PTHR30061">
    <property type="entry name" value="MALTOSE-BINDING PERIPLASMIC PROTEIN"/>
    <property type="match status" value="1"/>
</dbReference>
<evidence type="ECO:0000256" key="4">
    <source>
        <dbReference type="SAM" id="MobiDB-lite"/>
    </source>
</evidence>